<dbReference type="Pfam" id="PF18962">
    <property type="entry name" value="Por_Secre_tail"/>
    <property type="match status" value="1"/>
</dbReference>
<dbReference type="InterPro" id="IPR026444">
    <property type="entry name" value="Secre_tail"/>
</dbReference>
<accession>A0A3P1BUM7</accession>
<feature type="domain" description="Secretion system C-terminal sorting" evidence="2">
    <location>
        <begin position="783"/>
        <end position="849"/>
    </location>
</feature>
<dbReference type="AlphaFoldDB" id="A0A3P1BUM7"/>
<evidence type="ECO:0000313" key="3">
    <source>
        <dbReference type="EMBL" id="RRB04254.1"/>
    </source>
</evidence>
<evidence type="ECO:0000259" key="2">
    <source>
        <dbReference type="Pfam" id="PF18962"/>
    </source>
</evidence>
<dbReference type="Proteomes" id="UP000271925">
    <property type="component" value="Unassembled WGS sequence"/>
</dbReference>
<evidence type="ECO:0000313" key="4">
    <source>
        <dbReference type="Proteomes" id="UP000271925"/>
    </source>
</evidence>
<evidence type="ECO:0000259" key="1">
    <source>
        <dbReference type="Pfam" id="PF12708"/>
    </source>
</evidence>
<dbReference type="Gene3D" id="2.160.20.10">
    <property type="entry name" value="Single-stranded right-handed beta-helix, Pectin lyase-like"/>
    <property type="match status" value="1"/>
</dbReference>
<dbReference type="Pfam" id="PF12708">
    <property type="entry name" value="Pect-lyase_RHGA_epim"/>
    <property type="match status" value="1"/>
</dbReference>
<comment type="caution">
    <text evidence="3">The sequence shown here is derived from an EMBL/GenBank/DDBJ whole genome shotgun (WGS) entry which is preliminary data.</text>
</comment>
<feature type="domain" description="Rhamnogalacturonase A/B/Epimerase-like pectate lyase" evidence="1">
    <location>
        <begin position="239"/>
        <end position="303"/>
    </location>
</feature>
<dbReference type="NCBIfam" id="TIGR04183">
    <property type="entry name" value="Por_Secre_tail"/>
    <property type="match status" value="1"/>
</dbReference>
<proteinExistence type="predicted"/>
<dbReference type="EMBL" id="RQJO01000008">
    <property type="protein sequence ID" value="RRB04254.1"/>
    <property type="molecule type" value="Genomic_DNA"/>
</dbReference>
<dbReference type="InterPro" id="IPR012334">
    <property type="entry name" value="Pectin_lyas_fold"/>
</dbReference>
<protein>
    <submittedName>
        <fullName evidence="3">T9SS C-terminal target domain-containing protein</fullName>
    </submittedName>
</protein>
<dbReference type="InterPro" id="IPR024535">
    <property type="entry name" value="RHGA/B-epi-like_pectate_lyase"/>
</dbReference>
<keyword evidence="4" id="KW-1185">Reference proteome</keyword>
<gene>
    <name evidence="3" type="ORF">EHT25_12100</name>
</gene>
<dbReference type="OrthoDB" id="8428774at2"/>
<dbReference type="SUPFAM" id="SSF51126">
    <property type="entry name" value="Pectin lyase-like"/>
    <property type="match status" value="1"/>
</dbReference>
<dbReference type="InterPro" id="IPR011050">
    <property type="entry name" value="Pectin_lyase_fold/virulence"/>
</dbReference>
<name>A0A3P1BUM7_9BACT</name>
<reference evidence="3 4" key="1">
    <citation type="submission" date="2018-11" db="EMBL/GenBank/DDBJ databases">
        <authorList>
            <person name="Zhou Z."/>
            <person name="Wang G."/>
        </authorList>
    </citation>
    <scope>NUCLEOTIDE SEQUENCE [LARGE SCALE GENOMIC DNA]</scope>
    <source>
        <strain evidence="3 4">KCTC52004</strain>
    </source>
</reference>
<sequence>MIHRLLFLLSILLGWVGRSQLLLAQPRIFNASPSVKPGEAVNLQGDFGASAKVFFLKGTTTTPAALPVLVQRANHATVQIPAQTGLDLYQIWVEDQGQKSPPVFVNQAVGLQFDSPEGSPGGSMRIFGRNLQLPGSTARVRLIAPNSSTSQEGSIDVTNSDAYQLRLRLPSTIQPGVVYKVLVTNGLGGNAGETTMELPLTATITGTDYFQLEVGWAAKLDFTRNIYNVKTDSRLSVKAVGDGNANDQPALQRAIDRAAADGGGIVYLPAGTYKLLYPNFEYLRMRNRVVIQGAGKDQTIIKFGYEPQVSHLGLYWPEVTRQAGLADLTFMNVDETGSALLNSSRGQGTEIFLQRVRFDLKKSDWLWLANSDKLVIANSDFSQGIDQNFSYHGPLLLNGCSNFLVRYNTFNYAVDGLNMNDVHEGIFENNQVYRDGSARYPTTTIHHVLIANFAKNLVILNNELNVINGPAQNGNDGEAIISEGGGADRIDEEAGTVSSATATTLQDQSKNWGAFRRQPVVAIVSGKGMGQWRRITSRSGSTLQLDRAWDVIPGAGSHYAIFNWSAENWLVQGNRMEGNRRGITMYHGATNQVALVSNNLHNSGSIDLTPIQQQLNGRQQFVPMYNTQVIGNLVGNTNGSNGVFIGAHPVQHRQAKTFGTSVIGLEVRGNTVRAGIPNIPAVVDANFPEGYLNYLEYHPASVYEDEQVPAILGSIFENNKANNCANALYLNSGSYNTVVCNLTLENSPNLLKDERLEQITHASVGTSSCLTNSPEDPPLTIKIYPNPVMTELHVQLSSAGARFKIYSLTGALLMDTRTTSTEALLDVQQLPIGVYLLQVQPDQGDLVSQCFIKF</sequence>
<organism evidence="3 4">
    <name type="scientific">Larkinella rosea</name>
    <dbReference type="NCBI Taxonomy" id="2025312"/>
    <lineage>
        <taxon>Bacteria</taxon>
        <taxon>Pseudomonadati</taxon>
        <taxon>Bacteroidota</taxon>
        <taxon>Cytophagia</taxon>
        <taxon>Cytophagales</taxon>
        <taxon>Spirosomataceae</taxon>
        <taxon>Larkinella</taxon>
    </lineage>
</organism>